<evidence type="ECO:0000256" key="2">
    <source>
        <dbReference type="ARBA" id="ARBA00010401"/>
    </source>
</evidence>
<dbReference type="GO" id="GO:0006048">
    <property type="term" value="P:UDP-N-acetylglucosamine biosynthetic process"/>
    <property type="evidence" value="ECO:0007669"/>
    <property type="project" value="TreeGrafter"/>
</dbReference>
<organism evidence="7">
    <name type="scientific">Tetraselmis sp. GSL018</name>
    <dbReference type="NCBI Taxonomy" id="582737"/>
    <lineage>
        <taxon>Eukaryota</taxon>
        <taxon>Viridiplantae</taxon>
        <taxon>Chlorophyta</taxon>
        <taxon>core chlorophytes</taxon>
        <taxon>Chlorodendrophyceae</taxon>
        <taxon>Chlorodendrales</taxon>
        <taxon>Chlorodendraceae</taxon>
        <taxon>Tetraselmis</taxon>
    </lineage>
</organism>
<name>A0A061SNA9_9CHLO</name>
<dbReference type="GO" id="GO:0003977">
    <property type="term" value="F:UDP-N-acetylglucosamine diphosphorylase activity"/>
    <property type="evidence" value="ECO:0007669"/>
    <property type="project" value="UniProtKB-EC"/>
</dbReference>
<evidence type="ECO:0000256" key="4">
    <source>
        <dbReference type="ARBA" id="ARBA00022679"/>
    </source>
</evidence>
<gene>
    <name evidence="7" type="primary">UAP1</name>
    <name evidence="7" type="ORF">TSPGSL018_1111</name>
</gene>
<proteinExistence type="inferred from homology"/>
<keyword evidence="4" id="KW-0808">Transferase</keyword>
<evidence type="ECO:0000256" key="6">
    <source>
        <dbReference type="ARBA" id="ARBA00048493"/>
    </source>
</evidence>
<comment type="pathway">
    <text evidence="1">Nucleotide-sugar biosynthesis; UDP-N-acetyl-alpha-D-glucosamine biosynthesis; UDP-N-acetyl-alpha-D-glucosamine from N-acetyl-alpha-D-glucosamine 1-phosphate: step 1/1.</text>
</comment>
<evidence type="ECO:0000256" key="3">
    <source>
        <dbReference type="ARBA" id="ARBA00012457"/>
    </source>
</evidence>
<accession>A0A061SNA9</accession>
<dbReference type="EMBL" id="GBEZ01000510">
    <property type="protein sequence ID" value="JAC84380.1"/>
    <property type="molecule type" value="Transcribed_RNA"/>
</dbReference>
<keyword evidence="5" id="KW-0548">Nucleotidyltransferase</keyword>
<dbReference type="SUPFAM" id="SSF53448">
    <property type="entry name" value="Nucleotide-diphospho-sugar transferases"/>
    <property type="match status" value="1"/>
</dbReference>
<dbReference type="PANTHER" id="PTHR11952">
    <property type="entry name" value="UDP- GLUCOSE PYROPHOSPHORYLASE"/>
    <property type="match status" value="1"/>
</dbReference>
<dbReference type="EC" id="2.7.7.23" evidence="3"/>
<dbReference type="InterPro" id="IPR039741">
    <property type="entry name" value="UDP-sugar_pyrophosphorylase"/>
</dbReference>
<sequence length="596" mass="65416">MLGLPGEGVVGKLTGFSVLVGTAWASARAVVALGRRVRGNTQCRVSGKAVSVPEQCGSQPPKDFIHLCRKHRQEHVLESWDHLSDESRKELLRDVADIDLDQLANSFERSMALSKARGITSEGCSEVQVKLVDGAVQIGTEEELPEPVANVKMQKDITRLENIRWVNLGYALIAQGKLGVIILAGGQGTRLGSSAPKGCYDIGLPSKKSLFQLQAERVRRVQQLAAAAYYNTRSIFKKVHVYIMTSPMTDEPTRAHFRENNFFGLTEDQVHFFMQGTMPCVDKNGRLIMETPSKVARAPNGNGGLFTALAKSGCLEHMKHNGIHCVDVNCIDNVLVRVADPLFNGYCWEIGADCGCRTLAKANAMEKVGVFVQQGEGIGVREYSEMPTAALHDLNQESGALKYNWSNICMHHFSVAYLSDVAAAMEASPVFHVAYKKIPSVDGEVQGIKLEQFIFDPFPSACRPALFEVKREEEFAPVKNAANEDMPDSPETARAAVLKLHRGWIEAAKGKVRIQKGPSEGVEVSPLLSYGGEGLEHLCQGKVFRNAYDVLLQGLAPLHMYRAAAAKAARAHEQSSQDNPFKRMASMFNRTTSDLF</sequence>
<dbReference type="CDD" id="cd04193">
    <property type="entry name" value="UDPGlcNAc_PPase"/>
    <property type="match status" value="1"/>
</dbReference>
<dbReference type="Pfam" id="PF01704">
    <property type="entry name" value="UDPGP"/>
    <property type="match status" value="1"/>
</dbReference>
<protein>
    <recommendedName>
        <fullName evidence="3">UDP-N-acetylglucosamine diphosphorylase</fullName>
        <ecNumber evidence="3">2.7.7.23</ecNumber>
    </recommendedName>
</protein>
<evidence type="ECO:0000313" key="7">
    <source>
        <dbReference type="EMBL" id="JAC84380.1"/>
    </source>
</evidence>
<evidence type="ECO:0000256" key="1">
    <source>
        <dbReference type="ARBA" id="ARBA00005208"/>
    </source>
</evidence>
<comment type="similarity">
    <text evidence="2">Belongs to the UDPGP type 1 family.</text>
</comment>
<dbReference type="Gene3D" id="3.90.550.10">
    <property type="entry name" value="Spore Coat Polysaccharide Biosynthesis Protein SpsA, Chain A"/>
    <property type="match status" value="1"/>
</dbReference>
<dbReference type="InterPro" id="IPR029044">
    <property type="entry name" value="Nucleotide-diphossugar_trans"/>
</dbReference>
<reference evidence="7" key="1">
    <citation type="submission" date="2014-05" db="EMBL/GenBank/DDBJ databases">
        <title>The transcriptome of the halophilic microalga Tetraselmis sp. GSL018 isolated from the Great Salt Lake, Utah.</title>
        <authorList>
            <person name="Jinkerson R.E."/>
            <person name="D'Adamo S."/>
            <person name="Posewitz M.C."/>
        </authorList>
    </citation>
    <scope>NUCLEOTIDE SEQUENCE</scope>
    <source>
        <strain evidence="7">GSL018</strain>
    </source>
</reference>
<evidence type="ECO:0000256" key="5">
    <source>
        <dbReference type="ARBA" id="ARBA00022695"/>
    </source>
</evidence>
<dbReference type="PANTHER" id="PTHR11952:SF2">
    <property type="entry name" value="LD24639P"/>
    <property type="match status" value="1"/>
</dbReference>
<dbReference type="AlphaFoldDB" id="A0A061SNA9"/>
<comment type="catalytic activity">
    <reaction evidence="6">
        <text>N-acetyl-alpha-D-glucosamine 1-phosphate + UTP + H(+) = UDP-N-acetyl-alpha-D-glucosamine + diphosphate</text>
        <dbReference type="Rhea" id="RHEA:13509"/>
        <dbReference type="ChEBI" id="CHEBI:15378"/>
        <dbReference type="ChEBI" id="CHEBI:33019"/>
        <dbReference type="ChEBI" id="CHEBI:46398"/>
        <dbReference type="ChEBI" id="CHEBI:57705"/>
        <dbReference type="ChEBI" id="CHEBI:57776"/>
        <dbReference type="EC" id="2.7.7.23"/>
    </reaction>
</comment>
<dbReference type="InterPro" id="IPR002618">
    <property type="entry name" value="UDPGP_fam"/>
</dbReference>